<dbReference type="CDD" id="cd02947">
    <property type="entry name" value="TRX_family"/>
    <property type="match status" value="1"/>
</dbReference>
<dbReference type="RefSeq" id="WP_169607670.1">
    <property type="nucleotide sequence ID" value="NZ_CP051682.1"/>
</dbReference>
<keyword evidence="1" id="KW-0732">Signal</keyword>
<keyword evidence="4" id="KW-1185">Reference proteome</keyword>
<evidence type="ECO:0000313" key="4">
    <source>
        <dbReference type="Proteomes" id="UP000503278"/>
    </source>
</evidence>
<dbReference type="PROSITE" id="PS51352">
    <property type="entry name" value="THIOREDOXIN_2"/>
    <property type="match status" value="1"/>
</dbReference>
<dbReference type="Gene3D" id="3.40.30.10">
    <property type="entry name" value="Glutaredoxin"/>
    <property type="match status" value="1"/>
</dbReference>
<dbReference type="EMBL" id="CP051682">
    <property type="protein sequence ID" value="QJD96381.1"/>
    <property type="molecule type" value="Genomic_DNA"/>
</dbReference>
<reference evidence="3 4" key="1">
    <citation type="submission" date="2020-04" db="EMBL/GenBank/DDBJ databases">
        <title>Genome sequencing of novel species.</title>
        <authorList>
            <person name="Heo J."/>
            <person name="Kim S.-J."/>
            <person name="Kim J.-S."/>
            <person name="Hong S.-B."/>
            <person name="Kwon S.-W."/>
        </authorList>
    </citation>
    <scope>NUCLEOTIDE SEQUENCE [LARGE SCALE GENOMIC DNA]</scope>
    <source>
        <strain evidence="3 4">F39-2</strain>
    </source>
</reference>
<sequence length="161" mass="18538">MKKLLFILSLVITAGCSRAQNPPNIQKIPAYHILTNDSVYVTQANLKKNMPVVIIYFSPDCSHCQRMMYEMQPKMKELEKAQIVMITFTPYNMIKGFYRDFGLSRYPNVTVGTEGYTYQVQRYFQVKTTPYIAVYNSKGKLVKAFEKAPKVDELIATIKKA</sequence>
<dbReference type="PROSITE" id="PS51257">
    <property type="entry name" value="PROKAR_LIPOPROTEIN"/>
    <property type="match status" value="1"/>
</dbReference>
<dbReference type="AlphaFoldDB" id="A0A7L5E036"/>
<accession>A0A7L5E036</accession>
<dbReference type="InterPro" id="IPR036249">
    <property type="entry name" value="Thioredoxin-like_sf"/>
</dbReference>
<name>A0A7L5E036_9SPHI</name>
<evidence type="ECO:0000313" key="3">
    <source>
        <dbReference type="EMBL" id="QJD96381.1"/>
    </source>
</evidence>
<dbReference type="KEGG" id="mrob:HH214_11135"/>
<dbReference type="SUPFAM" id="SSF52833">
    <property type="entry name" value="Thioredoxin-like"/>
    <property type="match status" value="1"/>
</dbReference>
<organism evidence="3 4">
    <name type="scientific">Mucilaginibacter robiniae</name>
    <dbReference type="NCBI Taxonomy" id="2728022"/>
    <lineage>
        <taxon>Bacteria</taxon>
        <taxon>Pseudomonadati</taxon>
        <taxon>Bacteroidota</taxon>
        <taxon>Sphingobacteriia</taxon>
        <taxon>Sphingobacteriales</taxon>
        <taxon>Sphingobacteriaceae</taxon>
        <taxon>Mucilaginibacter</taxon>
    </lineage>
</organism>
<proteinExistence type="predicted"/>
<evidence type="ECO:0000256" key="1">
    <source>
        <dbReference type="SAM" id="SignalP"/>
    </source>
</evidence>
<dbReference type="InterPro" id="IPR013766">
    <property type="entry name" value="Thioredoxin_domain"/>
</dbReference>
<dbReference type="Proteomes" id="UP000503278">
    <property type="component" value="Chromosome"/>
</dbReference>
<feature type="chain" id="PRO_5029661145" evidence="1">
    <location>
        <begin position="20"/>
        <end position="161"/>
    </location>
</feature>
<feature type="signal peptide" evidence="1">
    <location>
        <begin position="1"/>
        <end position="19"/>
    </location>
</feature>
<evidence type="ECO:0000259" key="2">
    <source>
        <dbReference type="PROSITE" id="PS51352"/>
    </source>
</evidence>
<feature type="domain" description="Thioredoxin" evidence="2">
    <location>
        <begin position="22"/>
        <end position="161"/>
    </location>
</feature>
<gene>
    <name evidence="3" type="ORF">HH214_11135</name>
</gene>
<protein>
    <submittedName>
        <fullName evidence="3">Thioredoxin family protein</fullName>
    </submittedName>
</protein>